<keyword evidence="2" id="KW-1185">Reference proteome</keyword>
<dbReference type="KEGG" id="ccac:CcaHIS019_0110080"/>
<evidence type="ECO:0000313" key="1">
    <source>
        <dbReference type="EMBL" id="BEI88290.1"/>
    </source>
</evidence>
<accession>A0AA48I736</accession>
<dbReference type="RefSeq" id="XP_060453556.1">
    <property type="nucleotide sequence ID" value="XM_060596577.1"/>
</dbReference>
<dbReference type="AlphaFoldDB" id="A0AA48I736"/>
<dbReference type="EMBL" id="AP028212">
    <property type="protein sequence ID" value="BEI88290.1"/>
    <property type="molecule type" value="Genomic_DNA"/>
</dbReference>
<sequence length="84" mass="9589">MGSLPSKCTASAPDESVIRGPYDLKDTTTLPPCGGRWWQWPCVLTRCGTRTGMCICYKCWTAYRVHSLCDYPPDSERYGLYMHF</sequence>
<gene>
    <name evidence="1" type="ORF">CcaverHIS019_0110080</name>
</gene>
<name>A0AA48I736_9TREE</name>
<organism evidence="1 2">
    <name type="scientific">Cutaneotrichosporon cavernicola</name>
    <dbReference type="NCBI Taxonomy" id="279322"/>
    <lineage>
        <taxon>Eukaryota</taxon>
        <taxon>Fungi</taxon>
        <taxon>Dikarya</taxon>
        <taxon>Basidiomycota</taxon>
        <taxon>Agaricomycotina</taxon>
        <taxon>Tremellomycetes</taxon>
        <taxon>Trichosporonales</taxon>
        <taxon>Trichosporonaceae</taxon>
        <taxon>Cutaneotrichosporon</taxon>
    </lineage>
</organism>
<protein>
    <submittedName>
        <fullName evidence="1">Uncharacterized protein</fullName>
    </submittedName>
</protein>
<dbReference type="GeneID" id="85492161"/>
<proteinExistence type="predicted"/>
<evidence type="ECO:0000313" key="2">
    <source>
        <dbReference type="Proteomes" id="UP001233271"/>
    </source>
</evidence>
<dbReference type="Proteomes" id="UP001233271">
    <property type="component" value="Chromosome 1"/>
</dbReference>
<reference evidence="1" key="1">
    <citation type="journal article" date="2023" name="BMC Genomics">
        <title>Chromosome-level genome assemblies of Cutaneotrichosporon spp. (Trichosporonales, Basidiomycota) reveal imbalanced evolution between nucleotide sequences and chromosome synteny.</title>
        <authorList>
            <person name="Kobayashi Y."/>
            <person name="Kayamori A."/>
            <person name="Aoki K."/>
            <person name="Shiwa Y."/>
            <person name="Matsutani M."/>
            <person name="Fujita N."/>
            <person name="Sugita T."/>
            <person name="Iwasaki W."/>
            <person name="Tanaka N."/>
            <person name="Takashima M."/>
        </authorList>
    </citation>
    <scope>NUCLEOTIDE SEQUENCE</scope>
    <source>
        <strain evidence="1">HIS019</strain>
    </source>
</reference>